<dbReference type="Gene3D" id="3.20.20.80">
    <property type="entry name" value="Glycosidases"/>
    <property type="match status" value="1"/>
</dbReference>
<gene>
    <name evidence="1" type="ORF">RU92_GL000256</name>
</gene>
<accession>A0A2A5SXK7</accession>
<dbReference type="AlphaFoldDB" id="A0A2A5SXK7"/>
<dbReference type="EMBL" id="JXKC01000001">
    <property type="protein sequence ID" value="PCS20608.1"/>
    <property type="molecule type" value="Genomic_DNA"/>
</dbReference>
<protein>
    <submittedName>
        <fullName evidence="1">Uncharacterized protein</fullName>
    </submittedName>
</protein>
<reference evidence="1 2" key="1">
    <citation type="submission" date="2014-12" db="EMBL/GenBank/DDBJ databases">
        <title>Draft genome sequences of 10 type strains of Lactococcus.</title>
        <authorList>
            <person name="Sun Z."/>
            <person name="Zhong Z."/>
            <person name="Liu W."/>
            <person name="Zhang W."/>
            <person name="Zhang H."/>
        </authorList>
    </citation>
    <scope>NUCLEOTIDE SEQUENCE [LARGE SCALE GENOMIC DNA]</scope>
    <source>
        <strain evidence="1 2">DSM 21502</strain>
    </source>
</reference>
<proteinExistence type="predicted"/>
<comment type="caution">
    <text evidence="1">The sequence shown here is derived from an EMBL/GenBank/DDBJ whole genome shotgun (WGS) entry which is preliminary data.</text>
</comment>
<dbReference type="Proteomes" id="UP000218711">
    <property type="component" value="Unassembled WGS sequence"/>
</dbReference>
<name>A0A2A5SXK7_LACLC</name>
<organism evidence="1 2">
    <name type="scientific">Lactococcus cremoris subsp. tructae</name>
    <dbReference type="NCBI Taxonomy" id="542833"/>
    <lineage>
        <taxon>Bacteria</taxon>
        <taxon>Bacillati</taxon>
        <taxon>Bacillota</taxon>
        <taxon>Bacilli</taxon>
        <taxon>Lactobacillales</taxon>
        <taxon>Streptococcaceae</taxon>
        <taxon>Lactococcus</taxon>
    </lineage>
</organism>
<evidence type="ECO:0000313" key="2">
    <source>
        <dbReference type="Proteomes" id="UP000218711"/>
    </source>
</evidence>
<evidence type="ECO:0000313" key="1">
    <source>
        <dbReference type="EMBL" id="PCS20608.1"/>
    </source>
</evidence>
<sequence>MPDKFLAWSAENDKDLLYNKSNVPLAKRISSKKLSPSNQNQNKKTKIVALSMMNS</sequence>